<sequence length="330" mass="36746">MESMNQMLQGEEIESALQRLQDLRSETAKLFIGQQELVTGVICGILSGGHVLIEGVPGLGKTLLAKSLATALGCQFNRIQFTPDLMPADITGTHIYHTEKQKFLFYKGPVFTNMLLADEINRAPAKTHSALLEIMQERSVTLDGKQYGVDEPFFVIATQNPIESEGTYGLPEAQLDRFMLKLNVEYPQKEEEIGVYRMHLSGGEPDPQKLQPVLDAAGILALRHVADRVHVSDSILHYVHRLIDGTRKRRDLAVACSPRAALAVLRAARVRALMKGRGYVLPDDIKEMAPAAFRHRLRLQPEAYLEGIRPDDIIADLLSVTEVPEKEFDA</sequence>
<dbReference type="GO" id="GO:0016887">
    <property type="term" value="F:ATP hydrolysis activity"/>
    <property type="evidence" value="ECO:0007669"/>
    <property type="project" value="InterPro"/>
</dbReference>
<keyword evidence="1" id="KW-0547">Nucleotide-binding</keyword>
<dbReference type="Pfam" id="PF17863">
    <property type="entry name" value="AAA_lid_2"/>
    <property type="match status" value="1"/>
</dbReference>
<accession>A0A833LYP5</accession>
<dbReference type="SUPFAM" id="SSF52540">
    <property type="entry name" value="P-loop containing nucleoside triphosphate hydrolases"/>
    <property type="match status" value="1"/>
</dbReference>
<evidence type="ECO:0000256" key="2">
    <source>
        <dbReference type="ARBA" id="ARBA00022840"/>
    </source>
</evidence>
<dbReference type="PANTHER" id="PTHR42759">
    <property type="entry name" value="MOXR FAMILY PROTEIN"/>
    <property type="match status" value="1"/>
</dbReference>
<dbReference type="Gene3D" id="3.40.50.300">
    <property type="entry name" value="P-loop containing nucleotide triphosphate hydrolases"/>
    <property type="match status" value="1"/>
</dbReference>
<dbReference type="Proteomes" id="UP000460298">
    <property type="component" value="Unassembled WGS sequence"/>
</dbReference>
<dbReference type="GO" id="GO:0005524">
    <property type="term" value="F:ATP binding"/>
    <property type="evidence" value="ECO:0007669"/>
    <property type="project" value="UniProtKB-KW"/>
</dbReference>
<reference evidence="5 6" key="1">
    <citation type="submission" date="2019-10" db="EMBL/GenBank/DDBJ databases">
        <title>Extracellular Electron Transfer in a Candidatus Methanoperedens spp. Enrichment Culture.</title>
        <authorList>
            <person name="Berger S."/>
            <person name="Rangel Shaw D."/>
            <person name="Berben T."/>
            <person name="In 'T Zandt M."/>
            <person name="Frank J."/>
            <person name="Reimann J."/>
            <person name="Jetten M.S.M."/>
            <person name="Welte C.U."/>
        </authorList>
    </citation>
    <scope>NUCLEOTIDE SEQUENCE [LARGE SCALE GENOMIC DNA]</scope>
    <source>
        <strain evidence="5">SB12</strain>
    </source>
</reference>
<dbReference type="PANTHER" id="PTHR42759:SF1">
    <property type="entry name" value="MAGNESIUM-CHELATASE SUBUNIT CHLD"/>
    <property type="match status" value="1"/>
</dbReference>
<dbReference type="PIRSF" id="PIRSF002849">
    <property type="entry name" value="AAA_ATPase_chaperone_MoxR_prd"/>
    <property type="match status" value="1"/>
</dbReference>
<dbReference type="InterPro" id="IPR050764">
    <property type="entry name" value="CbbQ/NirQ/NorQ/GpvN"/>
</dbReference>
<dbReference type="InterPro" id="IPR027417">
    <property type="entry name" value="P-loop_NTPase"/>
</dbReference>
<name>A0A833LYP5_9LEPT</name>
<evidence type="ECO:0000256" key="3">
    <source>
        <dbReference type="ARBA" id="ARBA00061607"/>
    </source>
</evidence>
<organism evidence="5 6">
    <name type="scientific">Leptonema illini</name>
    <dbReference type="NCBI Taxonomy" id="183"/>
    <lineage>
        <taxon>Bacteria</taxon>
        <taxon>Pseudomonadati</taxon>
        <taxon>Spirochaetota</taxon>
        <taxon>Spirochaetia</taxon>
        <taxon>Leptospirales</taxon>
        <taxon>Leptospiraceae</taxon>
        <taxon>Leptonema</taxon>
    </lineage>
</organism>
<dbReference type="CDD" id="cd00009">
    <property type="entry name" value="AAA"/>
    <property type="match status" value="1"/>
</dbReference>
<dbReference type="Pfam" id="PF07726">
    <property type="entry name" value="AAA_3"/>
    <property type="match status" value="1"/>
</dbReference>
<comment type="similarity">
    <text evidence="3">Belongs to the MoxR family.</text>
</comment>
<dbReference type="Gene3D" id="1.10.8.80">
    <property type="entry name" value="Magnesium chelatase subunit I, C-Terminal domain"/>
    <property type="match status" value="1"/>
</dbReference>
<dbReference type="InterPro" id="IPR003593">
    <property type="entry name" value="AAA+_ATPase"/>
</dbReference>
<feature type="domain" description="AAA+ ATPase" evidence="4">
    <location>
        <begin position="47"/>
        <end position="188"/>
    </location>
</feature>
<dbReference type="InterPro" id="IPR041628">
    <property type="entry name" value="ChlI/MoxR_AAA_lid"/>
</dbReference>
<dbReference type="InterPro" id="IPR011703">
    <property type="entry name" value="ATPase_AAA-3"/>
</dbReference>
<dbReference type="AlphaFoldDB" id="A0A833LYP5"/>
<evidence type="ECO:0000256" key="1">
    <source>
        <dbReference type="ARBA" id="ARBA00022741"/>
    </source>
</evidence>
<dbReference type="SMART" id="SM00382">
    <property type="entry name" value="AAA"/>
    <property type="match status" value="1"/>
</dbReference>
<evidence type="ECO:0000259" key="4">
    <source>
        <dbReference type="SMART" id="SM00382"/>
    </source>
</evidence>
<dbReference type="FunFam" id="3.40.50.300:FF:000640">
    <property type="entry name" value="MoxR family ATPase"/>
    <property type="match status" value="1"/>
</dbReference>
<evidence type="ECO:0000313" key="6">
    <source>
        <dbReference type="Proteomes" id="UP000460298"/>
    </source>
</evidence>
<evidence type="ECO:0000313" key="5">
    <source>
        <dbReference type="EMBL" id="KAB2934929.1"/>
    </source>
</evidence>
<proteinExistence type="inferred from homology"/>
<keyword evidence="2" id="KW-0067">ATP-binding</keyword>
<comment type="caution">
    <text evidence="5">The sequence shown here is derived from an EMBL/GenBank/DDBJ whole genome shotgun (WGS) entry which is preliminary data.</text>
</comment>
<gene>
    <name evidence="5" type="ORF">F9K24_03875</name>
</gene>
<dbReference type="EMBL" id="WBUI01000002">
    <property type="protein sequence ID" value="KAB2934929.1"/>
    <property type="molecule type" value="Genomic_DNA"/>
</dbReference>
<protein>
    <submittedName>
        <fullName evidence="5">MoxR family ATPase</fullName>
    </submittedName>
</protein>